<reference evidence="2 3" key="1">
    <citation type="submission" date="2020-12" db="EMBL/GenBank/DDBJ databases">
        <title>FDA dAtabase for Regulatory Grade micrObial Sequences (FDA-ARGOS): Supporting development and validation of Infectious Disease Dx tests.</title>
        <authorList>
            <person name="Sproer C."/>
            <person name="Gronow S."/>
            <person name="Severitt S."/>
            <person name="Schroder I."/>
            <person name="Tallon L."/>
            <person name="Sadzewicz L."/>
            <person name="Zhao X."/>
            <person name="Boylan J."/>
            <person name="Ott S."/>
            <person name="Bowen H."/>
            <person name="Vavikolanu K."/>
            <person name="Mehta A."/>
            <person name="Aluvathingal J."/>
            <person name="Nadendla S."/>
            <person name="Lowell S."/>
            <person name="Myers T."/>
            <person name="Yan Y."/>
            <person name="Sichtig H."/>
        </authorList>
    </citation>
    <scope>NUCLEOTIDE SEQUENCE [LARGE SCALE GENOMIC DNA]</scope>
    <source>
        <strain evidence="2 3">FDAARGOS_1053</strain>
    </source>
</reference>
<keyword evidence="1" id="KW-1133">Transmembrane helix</keyword>
<name>A0A7T4EHS2_9CORY</name>
<organism evidence="2 3">
    <name type="scientific">Corynebacterium glucuronolyticum</name>
    <dbReference type="NCBI Taxonomy" id="39791"/>
    <lineage>
        <taxon>Bacteria</taxon>
        <taxon>Bacillati</taxon>
        <taxon>Actinomycetota</taxon>
        <taxon>Actinomycetes</taxon>
        <taxon>Mycobacteriales</taxon>
        <taxon>Corynebacteriaceae</taxon>
        <taxon>Corynebacterium</taxon>
    </lineage>
</organism>
<dbReference type="GeneID" id="92760537"/>
<sequence>MSLYDLLDDDDYIDDLTKKFEKLADMLFPLFMILGMIVLAGIILFFTCGFIWAVLHG</sequence>
<evidence type="ECO:0000313" key="2">
    <source>
        <dbReference type="EMBL" id="QQB47584.1"/>
    </source>
</evidence>
<dbReference type="Proteomes" id="UP000596145">
    <property type="component" value="Chromosome"/>
</dbReference>
<dbReference type="EMBL" id="CP066007">
    <property type="protein sequence ID" value="QQB47584.1"/>
    <property type="molecule type" value="Genomic_DNA"/>
</dbReference>
<dbReference type="AlphaFoldDB" id="A0A7T4EHS2"/>
<keyword evidence="1" id="KW-0472">Membrane</keyword>
<feature type="transmembrane region" description="Helical" evidence="1">
    <location>
        <begin position="26"/>
        <end position="55"/>
    </location>
</feature>
<proteinExistence type="predicted"/>
<protein>
    <submittedName>
        <fullName evidence="2">Uncharacterized protein</fullName>
    </submittedName>
</protein>
<keyword evidence="1" id="KW-0812">Transmembrane</keyword>
<dbReference type="RefSeq" id="WP_159447591.1">
    <property type="nucleotide sequence ID" value="NZ_CP066007.1"/>
</dbReference>
<accession>A0A7T4EHS2</accession>
<evidence type="ECO:0000256" key="1">
    <source>
        <dbReference type="SAM" id="Phobius"/>
    </source>
</evidence>
<evidence type="ECO:0000313" key="3">
    <source>
        <dbReference type="Proteomes" id="UP000596145"/>
    </source>
</evidence>
<gene>
    <name evidence="2" type="ORF">I6I10_06870</name>
</gene>